<keyword evidence="3" id="KW-1185">Reference proteome</keyword>
<dbReference type="OrthoDB" id="9811177at2"/>
<dbReference type="EMBL" id="FRFD01000003">
    <property type="protein sequence ID" value="SHO44627.1"/>
    <property type="molecule type" value="Genomic_DNA"/>
</dbReference>
<dbReference type="Gene3D" id="3.30.2010.10">
    <property type="entry name" value="Metalloproteases ('zincins'), catalytic domain"/>
    <property type="match status" value="1"/>
</dbReference>
<evidence type="ECO:0000313" key="3">
    <source>
        <dbReference type="Proteomes" id="UP000184612"/>
    </source>
</evidence>
<dbReference type="Proteomes" id="UP000184612">
    <property type="component" value="Unassembled WGS sequence"/>
</dbReference>
<sequence>MFTIEKEEFTVQVIYSKRKSAVLELKAEGKIIARVPSFLPDLEVRRLIEDNKFKLYKKYKEFCPVEKRPESYYNGAVLPFVLGDIKLVIKKQGSRETAGVYYRKSPDGSRTLTIETMSEDTEFLRECITGWYRKYAKETLQRKASYYSVKMQTDYKRITVREQRTRWGSCSSKGNLNFNWKLIMMPEMVIDYVVVHELAHRKYMNHSPSFWKEVEKVLPDYKERRSWLKKNGGYFSFY</sequence>
<dbReference type="Pfam" id="PF01863">
    <property type="entry name" value="YgjP-like"/>
    <property type="match status" value="1"/>
</dbReference>
<gene>
    <name evidence="2" type="ORF">SAMN02745217_00669</name>
</gene>
<reference evidence="2 3" key="1">
    <citation type="submission" date="2016-12" db="EMBL/GenBank/DDBJ databases">
        <authorList>
            <person name="Song W.-J."/>
            <person name="Kurnit D.M."/>
        </authorList>
    </citation>
    <scope>NUCLEOTIDE SEQUENCE [LARGE SCALE GENOMIC DNA]</scope>
    <source>
        <strain evidence="2 3">DSM 12503</strain>
    </source>
</reference>
<accession>A0A1M7XZI1</accession>
<feature type="domain" description="YgjP-like metallopeptidase" evidence="1">
    <location>
        <begin position="20"/>
        <end position="231"/>
    </location>
</feature>
<dbReference type="STRING" id="1121345.SAMN02745217_00669"/>
<protein>
    <recommendedName>
        <fullName evidence="1">YgjP-like metallopeptidase domain-containing protein</fullName>
    </recommendedName>
</protein>
<dbReference type="PANTHER" id="PTHR30399:SF1">
    <property type="entry name" value="UTP PYROPHOSPHATASE"/>
    <property type="match status" value="1"/>
</dbReference>
<evidence type="ECO:0000259" key="1">
    <source>
        <dbReference type="Pfam" id="PF01863"/>
    </source>
</evidence>
<dbReference type="RefSeq" id="WP_073587352.1">
    <property type="nucleotide sequence ID" value="NZ_FRFD01000003.1"/>
</dbReference>
<proteinExistence type="predicted"/>
<dbReference type="CDD" id="cd07344">
    <property type="entry name" value="M48_yhfN_like"/>
    <property type="match status" value="1"/>
</dbReference>
<dbReference type="PANTHER" id="PTHR30399">
    <property type="entry name" value="UNCHARACTERIZED PROTEIN YGJP"/>
    <property type="match status" value="1"/>
</dbReference>
<dbReference type="InterPro" id="IPR002725">
    <property type="entry name" value="YgjP-like_metallopeptidase"/>
</dbReference>
<evidence type="ECO:0000313" key="2">
    <source>
        <dbReference type="EMBL" id="SHO44627.1"/>
    </source>
</evidence>
<name>A0A1M7XZI1_9FIRM</name>
<organism evidence="2 3">
    <name type="scientific">Anaerocolumna xylanovorans DSM 12503</name>
    <dbReference type="NCBI Taxonomy" id="1121345"/>
    <lineage>
        <taxon>Bacteria</taxon>
        <taxon>Bacillati</taxon>
        <taxon>Bacillota</taxon>
        <taxon>Clostridia</taxon>
        <taxon>Lachnospirales</taxon>
        <taxon>Lachnospiraceae</taxon>
        <taxon>Anaerocolumna</taxon>
    </lineage>
</organism>
<dbReference type="InterPro" id="IPR053136">
    <property type="entry name" value="UTP_pyrophosphatase-like"/>
</dbReference>
<dbReference type="AlphaFoldDB" id="A0A1M7XZI1"/>